<dbReference type="Gene3D" id="1.10.1380.10">
    <property type="entry name" value="Neutral endopeptidase , domain2"/>
    <property type="match status" value="1"/>
</dbReference>
<dbReference type="InterPro" id="IPR000718">
    <property type="entry name" value="Peptidase_M13"/>
</dbReference>
<dbReference type="AlphaFoldDB" id="A0A367IM53"/>
<name>A0A367IM53_RHIST</name>
<organism evidence="2 3">
    <name type="scientific">Rhizopus stolonifer</name>
    <name type="common">Rhizopus nigricans</name>
    <dbReference type="NCBI Taxonomy" id="4846"/>
    <lineage>
        <taxon>Eukaryota</taxon>
        <taxon>Fungi</taxon>
        <taxon>Fungi incertae sedis</taxon>
        <taxon>Mucoromycota</taxon>
        <taxon>Mucoromycotina</taxon>
        <taxon>Mucoromycetes</taxon>
        <taxon>Mucorales</taxon>
        <taxon>Mucorineae</taxon>
        <taxon>Rhizopodaceae</taxon>
        <taxon>Rhizopus</taxon>
    </lineage>
</organism>
<protein>
    <recommendedName>
        <fullName evidence="1">Peptidase M13 N-terminal domain-containing protein</fullName>
    </recommendedName>
</protein>
<gene>
    <name evidence="2" type="ORF">CU098_000560</name>
</gene>
<dbReference type="Pfam" id="PF05649">
    <property type="entry name" value="Peptidase_M13_N"/>
    <property type="match status" value="1"/>
</dbReference>
<feature type="non-terminal residue" evidence="2">
    <location>
        <position position="1"/>
    </location>
</feature>
<dbReference type="PROSITE" id="PS51885">
    <property type="entry name" value="NEPRILYSIN"/>
    <property type="match status" value="1"/>
</dbReference>
<dbReference type="OrthoDB" id="6475849at2759"/>
<dbReference type="InterPro" id="IPR042089">
    <property type="entry name" value="Peptidase_M13_dom_2"/>
</dbReference>
<evidence type="ECO:0000259" key="1">
    <source>
        <dbReference type="Pfam" id="PF05649"/>
    </source>
</evidence>
<keyword evidence="3" id="KW-1185">Reference proteome</keyword>
<dbReference type="PANTHER" id="PTHR11733:SF167">
    <property type="entry name" value="FI17812P1-RELATED"/>
    <property type="match status" value="1"/>
</dbReference>
<dbReference type="GO" id="GO:0005886">
    <property type="term" value="C:plasma membrane"/>
    <property type="evidence" value="ECO:0007669"/>
    <property type="project" value="TreeGrafter"/>
</dbReference>
<evidence type="ECO:0000313" key="3">
    <source>
        <dbReference type="Proteomes" id="UP000253551"/>
    </source>
</evidence>
<accession>A0A367IM53</accession>
<dbReference type="GO" id="GO:0016485">
    <property type="term" value="P:protein processing"/>
    <property type="evidence" value="ECO:0007669"/>
    <property type="project" value="TreeGrafter"/>
</dbReference>
<evidence type="ECO:0000313" key="2">
    <source>
        <dbReference type="EMBL" id="RCH78777.1"/>
    </source>
</evidence>
<dbReference type="Gene3D" id="3.40.390.10">
    <property type="entry name" value="Collagenase (Catalytic Domain)"/>
    <property type="match status" value="1"/>
</dbReference>
<feature type="domain" description="Peptidase M13 N-terminal" evidence="1">
    <location>
        <begin position="15"/>
        <end position="362"/>
    </location>
</feature>
<proteinExistence type="predicted"/>
<reference evidence="2 3" key="1">
    <citation type="journal article" date="2018" name="G3 (Bethesda)">
        <title>Phylogenetic and Phylogenomic Definition of Rhizopus Species.</title>
        <authorList>
            <person name="Gryganskyi A.P."/>
            <person name="Golan J."/>
            <person name="Dolatabadi S."/>
            <person name="Mondo S."/>
            <person name="Robb S."/>
            <person name="Idnurm A."/>
            <person name="Muszewska A."/>
            <person name="Steczkiewicz K."/>
            <person name="Masonjones S."/>
            <person name="Liao H.L."/>
            <person name="Gajdeczka M.T."/>
            <person name="Anike F."/>
            <person name="Vuek A."/>
            <person name="Anishchenko I.M."/>
            <person name="Voigt K."/>
            <person name="de Hoog G.S."/>
            <person name="Smith M.E."/>
            <person name="Heitman J."/>
            <person name="Vilgalys R."/>
            <person name="Stajich J.E."/>
        </authorList>
    </citation>
    <scope>NUCLEOTIDE SEQUENCE [LARGE SCALE GENOMIC DNA]</scope>
    <source>
        <strain evidence="2 3">LSU 92-RS-03</strain>
    </source>
</reference>
<dbReference type="Proteomes" id="UP000253551">
    <property type="component" value="Unassembled WGS sequence"/>
</dbReference>
<dbReference type="GO" id="GO:0004222">
    <property type="term" value="F:metalloendopeptidase activity"/>
    <property type="evidence" value="ECO:0007669"/>
    <property type="project" value="InterPro"/>
</dbReference>
<sequence length="469" mass="54600">FNVMSTQDVDAALSPCQDFYAYTCNQWMNSHMIPATQDVVNLPTMTTQSIRYRLHQLLTTTTPFDINGLPNPDRVLDRQLFNKLTDLYRSCLKTPSGGADLLYPIFREIIKQGSDGEINEYLAERGIWSLFEIKIGPDLVEAPGRTAIHLSLPPKINLAEEEERYVEGLSAILKLVFERDKEFEWRKLSAQATARRIVEFEREWKVKESLVLRRWTAEELQREVPEIRWSSFANGRPILVQQEVLEKIKKNAAVKGRTLQMYQVWRTIWTYMDALGEEFMEQKQRLQGLAKPERWETCLSMVDNGYLGPLLGRYFLLDHAFEPAIEQVRLETQKIVSQLEKRMQGREEMIKKLRGMQFEIGYATHASLDILDVLSLAEYYGELQMDQEKLFENMLNVHMQAYIQARHELKQAQIKPPVFNPTSTEIVYRYEYNQVVIPAGVLQFPYFDVQGPDYLYQGTLGWMIGQAVM</sequence>
<dbReference type="SUPFAM" id="SSF55486">
    <property type="entry name" value="Metalloproteases ('zincins'), catalytic domain"/>
    <property type="match status" value="1"/>
</dbReference>
<dbReference type="EMBL" id="PJQM01007003">
    <property type="protein sequence ID" value="RCH78777.1"/>
    <property type="molecule type" value="Genomic_DNA"/>
</dbReference>
<dbReference type="PANTHER" id="PTHR11733">
    <property type="entry name" value="ZINC METALLOPROTEASE FAMILY M13 NEPRILYSIN-RELATED"/>
    <property type="match status" value="1"/>
</dbReference>
<dbReference type="STRING" id="4846.A0A367IM53"/>
<dbReference type="InterPro" id="IPR008753">
    <property type="entry name" value="Peptidase_M13_N"/>
</dbReference>
<dbReference type="InterPro" id="IPR024079">
    <property type="entry name" value="MetalloPept_cat_dom_sf"/>
</dbReference>
<feature type="non-terminal residue" evidence="2">
    <location>
        <position position="469"/>
    </location>
</feature>
<comment type="caution">
    <text evidence="2">The sequence shown here is derived from an EMBL/GenBank/DDBJ whole genome shotgun (WGS) entry which is preliminary data.</text>
</comment>